<protein>
    <recommendedName>
        <fullName evidence="5">Cell wall anchor protein</fullName>
    </recommendedName>
</protein>
<dbReference type="EMBL" id="JRGF01000014">
    <property type="protein sequence ID" value="KHE41116.1"/>
    <property type="molecule type" value="Genomic_DNA"/>
</dbReference>
<evidence type="ECO:0000256" key="2">
    <source>
        <dbReference type="SAM" id="SignalP"/>
    </source>
</evidence>
<keyword evidence="1" id="KW-0812">Transmembrane</keyword>
<gene>
    <name evidence="3" type="ORF">LG35_09115</name>
</gene>
<feature type="chain" id="PRO_5046345205" description="Cell wall anchor protein" evidence="2">
    <location>
        <begin position="25"/>
        <end position="332"/>
    </location>
</feature>
<name>A0ABR4YHI5_9BACT</name>
<evidence type="ECO:0000256" key="1">
    <source>
        <dbReference type="SAM" id="Phobius"/>
    </source>
</evidence>
<keyword evidence="1" id="KW-1133">Transmembrane helix</keyword>
<comment type="caution">
    <text evidence="3">The sequence shown here is derived from an EMBL/GenBank/DDBJ whole genome shotgun (WGS) entry which is preliminary data.</text>
</comment>
<dbReference type="Proteomes" id="UP000030889">
    <property type="component" value="Unassembled WGS sequence"/>
</dbReference>
<evidence type="ECO:0008006" key="5">
    <source>
        <dbReference type="Google" id="ProtNLM"/>
    </source>
</evidence>
<feature type="transmembrane region" description="Helical" evidence="1">
    <location>
        <begin position="162"/>
        <end position="181"/>
    </location>
</feature>
<sequence length="332" mass="36785">MKRAVILSCLLLAFAAGIPGVRAAAPVVRATLKPDTVLIGDRFSIEVLIDKDMMQVVELPTFGTDMTGGGSIEILSESPLDTLRQEGRRQVLRKRYELTSFDAGIYELGRYPVLYGDKNITDTLYSQAPLRIVVDTFPVDTQKSTVYDIKGPEQAPLMVGEFAGYAAAILVFAAVLAAVVIQVCRYRARRRGTVPEGRSVPVVPPHVQAIQDLETLHNRKLWQSGRVKSYYTQLTDIVRAYLNGRYGVNAMEMTSDEIMGAAAALQMSDKNRRDLRAILLTADLVKFARHVPAGEENENLYYAAYYFVEDTKEVPAEADGGEKEENDGKESR</sequence>
<reference evidence="3 4" key="1">
    <citation type="submission" date="2014-09" db="EMBL/GenBank/DDBJ databases">
        <title>Alistipes sp. 627, sp. nov., a novel member of the family Rikenellaceae isolated from human faeces.</title>
        <authorList>
            <person name="Shkoporov A.N."/>
            <person name="Chaplin A.V."/>
            <person name="Motuzova O.V."/>
            <person name="Kafarskaia L.I."/>
            <person name="Khokhlova E.V."/>
            <person name="Efimov B.A."/>
        </authorList>
    </citation>
    <scope>NUCLEOTIDE SEQUENCE [LARGE SCALE GENOMIC DNA]</scope>
    <source>
        <strain evidence="3 4">627</strain>
    </source>
</reference>
<accession>A0ABR4YHI5</accession>
<proteinExistence type="predicted"/>
<keyword evidence="2" id="KW-0732">Signal</keyword>
<feature type="signal peptide" evidence="2">
    <location>
        <begin position="1"/>
        <end position="24"/>
    </location>
</feature>
<evidence type="ECO:0000313" key="4">
    <source>
        <dbReference type="Proteomes" id="UP000030889"/>
    </source>
</evidence>
<keyword evidence="4" id="KW-1185">Reference proteome</keyword>
<keyword evidence="1" id="KW-0472">Membrane</keyword>
<organism evidence="3 4">
    <name type="scientific">Alistipes inops</name>
    <dbReference type="NCBI Taxonomy" id="1501391"/>
    <lineage>
        <taxon>Bacteria</taxon>
        <taxon>Pseudomonadati</taxon>
        <taxon>Bacteroidota</taxon>
        <taxon>Bacteroidia</taxon>
        <taxon>Bacteroidales</taxon>
        <taxon>Rikenellaceae</taxon>
        <taxon>Alistipes</taxon>
    </lineage>
</organism>
<evidence type="ECO:0000313" key="3">
    <source>
        <dbReference type="EMBL" id="KHE41116.1"/>
    </source>
</evidence>